<dbReference type="Proteomes" id="UP001151760">
    <property type="component" value="Unassembled WGS sequence"/>
</dbReference>
<accession>A0ABQ5CVS6</accession>
<dbReference type="EMBL" id="BQNB010014590">
    <property type="protein sequence ID" value="GJT30016.1"/>
    <property type="molecule type" value="Genomic_DNA"/>
</dbReference>
<evidence type="ECO:0000313" key="1">
    <source>
        <dbReference type="EMBL" id="GJT30016.1"/>
    </source>
</evidence>
<reference evidence="1" key="1">
    <citation type="journal article" date="2022" name="Int. J. Mol. Sci.">
        <title>Draft Genome of Tanacetum Coccineum: Genomic Comparison of Closely Related Tanacetum-Family Plants.</title>
        <authorList>
            <person name="Yamashiro T."/>
            <person name="Shiraishi A."/>
            <person name="Nakayama K."/>
            <person name="Satake H."/>
        </authorList>
    </citation>
    <scope>NUCLEOTIDE SEQUENCE</scope>
</reference>
<name>A0ABQ5CVS6_9ASTR</name>
<feature type="non-terminal residue" evidence="1">
    <location>
        <position position="1"/>
    </location>
</feature>
<gene>
    <name evidence="1" type="ORF">Tco_0910291</name>
</gene>
<evidence type="ECO:0000313" key="2">
    <source>
        <dbReference type="Proteomes" id="UP001151760"/>
    </source>
</evidence>
<reference evidence="1" key="2">
    <citation type="submission" date="2022-01" db="EMBL/GenBank/DDBJ databases">
        <authorList>
            <person name="Yamashiro T."/>
            <person name="Shiraishi A."/>
            <person name="Satake H."/>
            <person name="Nakayama K."/>
        </authorList>
    </citation>
    <scope>NUCLEOTIDE SEQUENCE</scope>
</reference>
<keyword evidence="2" id="KW-1185">Reference proteome</keyword>
<organism evidence="1 2">
    <name type="scientific">Tanacetum coccineum</name>
    <dbReference type="NCBI Taxonomy" id="301880"/>
    <lineage>
        <taxon>Eukaryota</taxon>
        <taxon>Viridiplantae</taxon>
        <taxon>Streptophyta</taxon>
        <taxon>Embryophyta</taxon>
        <taxon>Tracheophyta</taxon>
        <taxon>Spermatophyta</taxon>
        <taxon>Magnoliopsida</taxon>
        <taxon>eudicotyledons</taxon>
        <taxon>Gunneridae</taxon>
        <taxon>Pentapetalae</taxon>
        <taxon>asterids</taxon>
        <taxon>campanulids</taxon>
        <taxon>Asterales</taxon>
        <taxon>Asteraceae</taxon>
        <taxon>Asteroideae</taxon>
        <taxon>Anthemideae</taxon>
        <taxon>Anthemidinae</taxon>
        <taxon>Tanacetum</taxon>
    </lineage>
</organism>
<comment type="caution">
    <text evidence="1">The sequence shown here is derived from an EMBL/GenBank/DDBJ whole genome shotgun (WGS) entry which is preliminary data.</text>
</comment>
<protein>
    <submittedName>
        <fullName evidence="1">Uncharacterized protein</fullName>
    </submittedName>
</protein>
<proteinExistence type="predicted"/>
<sequence>QVANISTHTPEPLRRFNFTCYDDDDDDDERTIPLSEIISRLPPSTHPVLLIKDPEDFLIMGNEELSTIPETKLDKLIKSSVEDFVPIPSESEDTSGSDSECNLPSCDDFSPIPEGKSMTFSNPLFDANDDFTSSDDESLSDEDVPEDNVKIYSNPLFEFDDEYISSDVNPLFDELLEDIESKDSYVSNLDEPALLVTPLSDTKEDECFNPGGEINGSMLFLIWIFQRILRTVIMIQRET</sequence>